<dbReference type="OrthoDB" id="9791120at2"/>
<protein>
    <submittedName>
        <fullName evidence="2">DoxX family protein</fullName>
    </submittedName>
</protein>
<keyword evidence="3" id="KW-1185">Reference proteome</keyword>
<proteinExistence type="predicted"/>
<gene>
    <name evidence="2" type="ORF">CH364_09605</name>
</gene>
<keyword evidence="1" id="KW-0472">Membrane</keyword>
<reference evidence="2 3" key="1">
    <citation type="submission" date="2017-07" db="EMBL/GenBank/DDBJ databases">
        <title>Leptospira spp. isolated from tropical soils.</title>
        <authorList>
            <person name="Thibeaux R."/>
            <person name="Iraola G."/>
            <person name="Ferres I."/>
            <person name="Bierque E."/>
            <person name="Girault D."/>
            <person name="Soupe-Gilbert M.-E."/>
            <person name="Picardeau M."/>
            <person name="Goarant C."/>
        </authorList>
    </citation>
    <scope>NUCLEOTIDE SEQUENCE [LARGE SCALE GENOMIC DNA]</scope>
    <source>
        <strain evidence="2 3">FH2-B-A1</strain>
    </source>
</reference>
<feature type="transmembrane region" description="Helical" evidence="1">
    <location>
        <begin position="73"/>
        <end position="94"/>
    </location>
</feature>
<feature type="transmembrane region" description="Helical" evidence="1">
    <location>
        <begin position="100"/>
        <end position="119"/>
    </location>
</feature>
<keyword evidence="1" id="KW-1133">Transmembrane helix</keyword>
<evidence type="ECO:0000313" key="2">
    <source>
        <dbReference type="EMBL" id="PJZ86396.1"/>
    </source>
</evidence>
<feature type="transmembrane region" description="Helical" evidence="1">
    <location>
        <begin position="48"/>
        <end position="66"/>
    </location>
</feature>
<dbReference type="EMBL" id="NPDX01000001">
    <property type="protein sequence ID" value="PJZ86396.1"/>
    <property type="molecule type" value="Genomic_DNA"/>
</dbReference>
<dbReference type="AlphaFoldDB" id="A0A2N0AQ09"/>
<evidence type="ECO:0000256" key="1">
    <source>
        <dbReference type="SAM" id="Phobius"/>
    </source>
</evidence>
<keyword evidence="1" id="KW-0812">Transmembrane</keyword>
<feature type="transmembrane region" description="Helical" evidence="1">
    <location>
        <begin position="9"/>
        <end position="28"/>
    </location>
</feature>
<comment type="caution">
    <text evidence="2">The sequence shown here is derived from an EMBL/GenBank/DDBJ whole genome shotgun (WGS) entry which is preliminary data.</text>
</comment>
<accession>A0A2N0AQ09</accession>
<organism evidence="2 3">
    <name type="scientific">Leptospira harrisiae</name>
    <dbReference type="NCBI Taxonomy" id="2023189"/>
    <lineage>
        <taxon>Bacteria</taxon>
        <taxon>Pseudomonadati</taxon>
        <taxon>Spirochaetota</taxon>
        <taxon>Spirochaetia</taxon>
        <taxon>Leptospirales</taxon>
        <taxon>Leptospiraceae</taxon>
        <taxon>Leptospira</taxon>
    </lineage>
</organism>
<dbReference type="Proteomes" id="UP000232145">
    <property type="component" value="Unassembled WGS sequence"/>
</dbReference>
<dbReference type="RefSeq" id="WP_100743276.1">
    <property type="nucleotide sequence ID" value="NZ_NPDW01000001.1"/>
</dbReference>
<sequence length="137" mass="15846">MKFYGYGKILFHSFRLLSAIIITQTLYFKFSGAEESKYIFSVLGMEPWGRYGLAILESFCVLFLLIPRFVWFGAFMGFNLMLGAILSHFVFLGINVQNDGGLLFFLALLVFSFSTYLLYVERKKIPYIKDYFDSGVE</sequence>
<name>A0A2N0AQ09_9LEPT</name>
<evidence type="ECO:0000313" key="3">
    <source>
        <dbReference type="Proteomes" id="UP000232145"/>
    </source>
</evidence>